<feature type="signal peptide" evidence="1">
    <location>
        <begin position="1"/>
        <end position="19"/>
    </location>
</feature>
<evidence type="ECO:0000313" key="3">
    <source>
        <dbReference type="Proteomes" id="UP001305414"/>
    </source>
</evidence>
<keyword evidence="1" id="KW-0732">Signal</keyword>
<evidence type="ECO:0008006" key="4">
    <source>
        <dbReference type="Google" id="ProtNLM"/>
    </source>
</evidence>
<feature type="chain" id="PRO_5042971303" description="Secreted protein" evidence="1">
    <location>
        <begin position="20"/>
        <end position="188"/>
    </location>
</feature>
<evidence type="ECO:0000313" key="2">
    <source>
        <dbReference type="EMBL" id="KAK5627245.1"/>
    </source>
</evidence>
<dbReference type="Proteomes" id="UP001305414">
    <property type="component" value="Unassembled WGS sequence"/>
</dbReference>
<comment type="caution">
    <text evidence="2">The sequence shown here is derived from an EMBL/GenBank/DDBJ whole genome shotgun (WGS) entry which is preliminary data.</text>
</comment>
<evidence type="ECO:0000256" key="1">
    <source>
        <dbReference type="SAM" id="SignalP"/>
    </source>
</evidence>
<sequence length="188" mass="20153">MSVISFSFCSFSLMTLSFSVVLRKLPSVSRSAVCEDCHSWNLEGGARSRGVTGRFNGTGGNDKRFDACETSGDIGGVGIVIRLRRLNRVSIGTEALRSIAPVVGFRLIVTERDFCRECGLILSGFNLTLELDCSSRARVENRKVGEPGRDSTSATTIMGDIVIPLVCQCGVGGYIGSISVTFTVDIVN</sequence>
<name>A0AAN7YW18_9PEZI</name>
<protein>
    <recommendedName>
        <fullName evidence="4">Secreted protein</fullName>
    </recommendedName>
</protein>
<keyword evidence="3" id="KW-1185">Reference proteome</keyword>
<dbReference type="AlphaFoldDB" id="A0AAN7YW18"/>
<reference evidence="2 3" key="1">
    <citation type="submission" date="2023-10" db="EMBL/GenBank/DDBJ databases">
        <title>Draft genome sequence of Xylaria bambusicola isolate GMP-LS, the root and basal stem rot pathogen of sugarcane in Indonesia.</title>
        <authorList>
            <person name="Selvaraj P."/>
            <person name="Muralishankar V."/>
            <person name="Muruganantham S."/>
            <person name="Sp S."/>
            <person name="Haryani S."/>
            <person name="Lau K.J.X."/>
            <person name="Naqvi N.I."/>
        </authorList>
    </citation>
    <scope>NUCLEOTIDE SEQUENCE [LARGE SCALE GENOMIC DNA]</scope>
    <source>
        <strain evidence="2">GMP-LS</strain>
    </source>
</reference>
<dbReference type="EMBL" id="JAWHQM010000005">
    <property type="protein sequence ID" value="KAK5627245.1"/>
    <property type="molecule type" value="Genomic_DNA"/>
</dbReference>
<organism evidence="2 3">
    <name type="scientific">Xylaria bambusicola</name>
    <dbReference type="NCBI Taxonomy" id="326684"/>
    <lineage>
        <taxon>Eukaryota</taxon>
        <taxon>Fungi</taxon>
        <taxon>Dikarya</taxon>
        <taxon>Ascomycota</taxon>
        <taxon>Pezizomycotina</taxon>
        <taxon>Sordariomycetes</taxon>
        <taxon>Xylariomycetidae</taxon>
        <taxon>Xylariales</taxon>
        <taxon>Xylariaceae</taxon>
        <taxon>Xylaria</taxon>
    </lineage>
</organism>
<gene>
    <name evidence="2" type="ORF">RRF57_002960</name>
</gene>
<accession>A0AAN7YW18</accession>
<proteinExistence type="predicted"/>